<comment type="subunit">
    <text evidence="8">Tetramer of two alpha and two beta subunits.</text>
</comment>
<protein>
    <recommendedName>
        <fullName evidence="8">Glycine--tRNA ligase beta subunit</fullName>
        <ecNumber evidence="8">6.1.1.14</ecNumber>
    </recommendedName>
    <alternativeName>
        <fullName evidence="8">Glycyl-tRNA synthetase beta subunit</fullName>
        <shortName evidence="8">GlyRS</shortName>
    </alternativeName>
</protein>
<evidence type="ECO:0000256" key="1">
    <source>
        <dbReference type="ARBA" id="ARBA00008226"/>
    </source>
</evidence>
<keyword evidence="3 8" id="KW-0547">Nucleotide-binding</keyword>
<keyword evidence="6 8" id="KW-0030">Aminoacyl-tRNA synthetase</keyword>
<comment type="similarity">
    <text evidence="1 8">Belongs to the class-II aminoacyl-tRNA synthetase family.</text>
</comment>
<keyword evidence="5 8" id="KW-0648">Protein biosynthesis</keyword>
<dbReference type="PRINTS" id="PR01045">
    <property type="entry name" value="TRNASYNTHGB"/>
</dbReference>
<dbReference type="GO" id="GO:0004820">
    <property type="term" value="F:glycine-tRNA ligase activity"/>
    <property type="evidence" value="ECO:0007669"/>
    <property type="project" value="UniProtKB-UniRule"/>
</dbReference>
<dbReference type="AlphaFoldDB" id="A0A7C3MJX5"/>
<evidence type="ECO:0000256" key="5">
    <source>
        <dbReference type="ARBA" id="ARBA00022917"/>
    </source>
</evidence>
<dbReference type="PANTHER" id="PTHR30075:SF2">
    <property type="entry name" value="GLYCINE--TRNA LIGASE, CHLOROPLASTIC_MITOCHONDRIAL 2"/>
    <property type="match status" value="1"/>
</dbReference>
<proteinExistence type="inferred from homology"/>
<dbReference type="Pfam" id="PF02092">
    <property type="entry name" value="tRNA_synt_2f"/>
    <property type="match status" value="1"/>
</dbReference>
<dbReference type="NCBIfam" id="TIGR00211">
    <property type="entry name" value="glyS"/>
    <property type="match status" value="1"/>
</dbReference>
<evidence type="ECO:0000256" key="6">
    <source>
        <dbReference type="ARBA" id="ARBA00023146"/>
    </source>
</evidence>
<organism evidence="9">
    <name type="scientific">Dictyoglomus thermophilum</name>
    <dbReference type="NCBI Taxonomy" id="14"/>
    <lineage>
        <taxon>Bacteria</taxon>
        <taxon>Pseudomonadati</taxon>
        <taxon>Dictyoglomota</taxon>
        <taxon>Dictyoglomia</taxon>
        <taxon>Dictyoglomales</taxon>
        <taxon>Dictyoglomaceae</taxon>
        <taxon>Dictyoglomus</taxon>
    </lineage>
</organism>
<dbReference type="HAMAP" id="MF_00255">
    <property type="entry name" value="Gly_tRNA_synth_beta"/>
    <property type="match status" value="1"/>
</dbReference>
<reference evidence="9" key="1">
    <citation type="journal article" date="2020" name="mSystems">
        <title>Genome- and Community-Level Interaction Insights into Carbon Utilization and Element Cycling Functions of Hydrothermarchaeota in Hydrothermal Sediment.</title>
        <authorList>
            <person name="Zhou Z."/>
            <person name="Liu Y."/>
            <person name="Xu W."/>
            <person name="Pan J."/>
            <person name="Luo Z.H."/>
            <person name="Li M."/>
        </authorList>
    </citation>
    <scope>NUCLEOTIDE SEQUENCE [LARGE SCALE GENOMIC DNA]</scope>
    <source>
        <strain evidence="9">SpSt-81</strain>
    </source>
</reference>
<dbReference type="PROSITE" id="PS50861">
    <property type="entry name" value="AA_TRNA_LIGASE_II_GLYAB"/>
    <property type="match status" value="1"/>
</dbReference>
<evidence type="ECO:0000256" key="7">
    <source>
        <dbReference type="ARBA" id="ARBA00047937"/>
    </source>
</evidence>
<dbReference type="InterPro" id="IPR006194">
    <property type="entry name" value="Gly-tRNA-synth_heterodimer"/>
</dbReference>
<dbReference type="EMBL" id="DTIN01000025">
    <property type="protein sequence ID" value="HFX13813.1"/>
    <property type="molecule type" value="Genomic_DNA"/>
</dbReference>
<dbReference type="GO" id="GO:0006426">
    <property type="term" value="P:glycyl-tRNA aminoacylation"/>
    <property type="evidence" value="ECO:0007669"/>
    <property type="project" value="UniProtKB-UniRule"/>
</dbReference>
<evidence type="ECO:0000256" key="8">
    <source>
        <dbReference type="HAMAP-Rule" id="MF_00255"/>
    </source>
</evidence>
<name>A0A7C3MJX5_DICTH</name>
<accession>A0A7C3MJX5</accession>
<evidence type="ECO:0000313" key="9">
    <source>
        <dbReference type="EMBL" id="HFX13813.1"/>
    </source>
</evidence>
<evidence type="ECO:0000256" key="4">
    <source>
        <dbReference type="ARBA" id="ARBA00022840"/>
    </source>
</evidence>
<dbReference type="GO" id="GO:0005829">
    <property type="term" value="C:cytosol"/>
    <property type="evidence" value="ECO:0007669"/>
    <property type="project" value="TreeGrafter"/>
</dbReference>
<dbReference type="PANTHER" id="PTHR30075">
    <property type="entry name" value="GLYCYL-TRNA SYNTHETASE"/>
    <property type="match status" value="1"/>
</dbReference>
<keyword evidence="2 8" id="KW-0436">Ligase</keyword>
<dbReference type="GO" id="GO:0005524">
    <property type="term" value="F:ATP binding"/>
    <property type="evidence" value="ECO:0007669"/>
    <property type="project" value="UniProtKB-UniRule"/>
</dbReference>
<dbReference type="InterPro" id="IPR015944">
    <property type="entry name" value="Gly-tRNA-synth_bsu"/>
</dbReference>
<dbReference type="EC" id="6.1.1.14" evidence="8"/>
<evidence type="ECO:0000256" key="2">
    <source>
        <dbReference type="ARBA" id="ARBA00022598"/>
    </source>
</evidence>
<keyword evidence="4 8" id="KW-0067">ATP-binding</keyword>
<dbReference type="SUPFAM" id="SSF109604">
    <property type="entry name" value="HD-domain/PDEase-like"/>
    <property type="match status" value="1"/>
</dbReference>
<comment type="catalytic activity">
    <reaction evidence="7 8">
        <text>tRNA(Gly) + glycine + ATP = glycyl-tRNA(Gly) + AMP + diphosphate</text>
        <dbReference type="Rhea" id="RHEA:16013"/>
        <dbReference type="Rhea" id="RHEA-COMP:9664"/>
        <dbReference type="Rhea" id="RHEA-COMP:9683"/>
        <dbReference type="ChEBI" id="CHEBI:30616"/>
        <dbReference type="ChEBI" id="CHEBI:33019"/>
        <dbReference type="ChEBI" id="CHEBI:57305"/>
        <dbReference type="ChEBI" id="CHEBI:78442"/>
        <dbReference type="ChEBI" id="CHEBI:78522"/>
        <dbReference type="ChEBI" id="CHEBI:456215"/>
        <dbReference type="EC" id="6.1.1.14"/>
    </reaction>
</comment>
<keyword evidence="8" id="KW-0963">Cytoplasm</keyword>
<gene>
    <name evidence="8" type="primary">glyS</name>
    <name evidence="9" type="ORF">ENW00_06635</name>
</gene>
<sequence length="687" mass="80402">MERDLLVEIGTEEMPASFLEPAIKQIKDFSVDYFEKNYLRYSDLKVWATPRRLVIYVEKLKDFQESQEEEIRGPAAHIAYKDGEWTDVAKKFAEQNKADLKDLIIKDTSKGRYVFLKRVREGKPTIEIIQSFVVDMLKSIRFPKMMKWGNVNFTFGRPIRWILSLYGDELVPISVAGVNSSKYTRPPRFYLRSFIEVSDATKYLDILRENFVIVDHIERKDNILKQIKEIAEANSLILDYDAELLDEVNFLVEYPTALLGHFDERYLKLPDIVLKVTLEKKQRYFPLRNEDGNLVNRFIVIRNGTKEYADIVIEGNERVLKARLADAEYYFNEDIKNPLESYTSKLEGIIFQEKLGTIKDKVERVKKIVYEISRILSLSEDETKILVRCVDLYKADLGTLMVSEYPELHAIMGSIYAKISGEKEPIPTIIGEYIYPRTLDEKIPSHYLASLLGIADRIDSLAGYFFLGLFPTGSEDPIGLRRITGGLLKIFLESDIRLSIKELLEYAWKVYGFGESRDRLYQGFIFIGQRLRNILLDMYPLEVVESVLSVDFDPLWKTKRRIAFIIETKKDPNFNSVVKAFNRLYRILPKELTLKEIRPELFVSNYEKKLYEDFVKIKNDLEKDLEKGDYLNLFKHELLITFANDIEAFFDNVLVMSPNEDEKNNRLSLIWNIKTFLWEFCDWSKLS</sequence>
<evidence type="ECO:0000256" key="3">
    <source>
        <dbReference type="ARBA" id="ARBA00022741"/>
    </source>
</evidence>
<comment type="caution">
    <text evidence="9">The sequence shown here is derived from an EMBL/GenBank/DDBJ whole genome shotgun (WGS) entry which is preliminary data.</text>
</comment>
<comment type="subcellular location">
    <subcellularLocation>
        <location evidence="8">Cytoplasm</location>
    </subcellularLocation>
</comment>